<evidence type="ECO:0000256" key="2">
    <source>
        <dbReference type="ARBA" id="ARBA00022448"/>
    </source>
</evidence>
<feature type="transmembrane region" description="Helical" evidence="6">
    <location>
        <begin position="422"/>
        <end position="446"/>
    </location>
</feature>
<comment type="subcellular location">
    <subcellularLocation>
        <location evidence="1">Membrane</location>
        <topology evidence="1">Multi-pass membrane protein</topology>
    </subcellularLocation>
</comment>
<keyword evidence="8" id="KW-1185">Reference proteome</keyword>
<evidence type="ECO:0000313" key="7">
    <source>
        <dbReference type="EMBL" id="PPQ78836.1"/>
    </source>
</evidence>
<accession>A0A409WJY9</accession>
<gene>
    <name evidence="7" type="ORF">CVT26_011847</name>
</gene>
<evidence type="ECO:0008006" key="9">
    <source>
        <dbReference type="Google" id="ProtNLM"/>
    </source>
</evidence>
<proteinExistence type="predicted"/>
<dbReference type="OrthoDB" id="2985014at2759"/>
<dbReference type="GO" id="GO:0022857">
    <property type="term" value="F:transmembrane transporter activity"/>
    <property type="evidence" value="ECO:0007669"/>
    <property type="project" value="InterPro"/>
</dbReference>
<dbReference type="SUPFAM" id="SSF103473">
    <property type="entry name" value="MFS general substrate transporter"/>
    <property type="match status" value="1"/>
</dbReference>
<evidence type="ECO:0000256" key="6">
    <source>
        <dbReference type="SAM" id="Phobius"/>
    </source>
</evidence>
<feature type="transmembrane region" description="Helical" evidence="6">
    <location>
        <begin position="193"/>
        <end position="214"/>
    </location>
</feature>
<evidence type="ECO:0000256" key="1">
    <source>
        <dbReference type="ARBA" id="ARBA00004141"/>
    </source>
</evidence>
<evidence type="ECO:0000313" key="8">
    <source>
        <dbReference type="Proteomes" id="UP000284706"/>
    </source>
</evidence>
<dbReference type="FunFam" id="1.20.1250.20:FF:000013">
    <property type="entry name" value="MFS general substrate transporter"/>
    <property type="match status" value="1"/>
</dbReference>
<feature type="transmembrane region" description="Helical" evidence="6">
    <location>
        <begin position="113"/>
        <end position="136"/>
    </location>
</feature>
<dbReference type="AlphaFoldDB" id="A0A409WJY9"/>
<feature type="transmembrane region" description="Helical" evidence="6">
    <location>
        <begin position="265"/>
        <end position="285"/>
    </location>
</feature>
<keyword evidence="4 6" id="KW-1133">Transmembrane helix</keyword>
<organism evidence="7 8">
    <name type="scientific">Gymnopilus dilepis</name>
    <dbReference type="NCBI Taxonomy" id="231916"/>
    <lineage>
        <taxon>Eukaryota</taxon>
        <taxon>Fungi</taxon>
        <taxon>Dikarya</taxon>
        <taxon>Basidiomycota</taxon>
        <taxon>Agaricomycotina</taxon>
        <taxon>Agaricomycetes</taxon>
        <taxon>Agaricomycetidae</taxon>
        <taxon>Agaricales</taxon>
        <taxon>Agaricineae</taxon>
        <taxon>Hymenogastraceae</taxon>
        <taxon>Gymnopilus</taxon>
    </lineage>
</organism>
<feature type="transmembrane region" description="Helical" evidence="6">
    <location>
        <begin position="157"/>
        <end position="181"/>
    </location>
</feature>
<name>A0A409WJY9_9AGAR</name>
<sequence>MSITTEEDLFPHPTTNAGDDALIKVDPKLDNVWWKLDFYVLPILVMMLFLAFLDRNNIGNARVAGLQKDLRISNREYSTALTLTYIPYILVMIPSNLLLRRIGANIMLPSMTVLWGFTSMMQGEILLTAVVSSLFMKPRIRPLVFGPLGLSLFSGSLRGISLFFAIASFAGAFSGLLAAAISEIRTHNFPGWAWIFILEGIFTVLFGLLSYFILPGSIADAKFLTTDEKEALVNKLTEDGIISNDSRDDSITIRDAMEAFRSPPVFFMSLACFFGGSTESGLAYFEPSIVASLGNYSPNRAQLMSVPPFAAAFFLSFISGYLSDRYQRRGVTCIFFSAMCVAGFSVFLASDSGPVRYGSLFLALPGTYCAAPALGAWTANNSAPYTRRAVALAMLNVMSSAGGILSTWLLGFLSPPPKYTKATIVFIIFSVGELICAVCNLLYCSIQNRRKAIRRQAAVIADEPTGLGDKSAWFIYSL</sequence>
<keyword evidence="3 6" id="KW-0812">Transmembrane</keyword>
<protein>
    <recommendedName>
        <fullName evidence="9">Major facilitator superfamily (MFS) profile domain-containing protein</fullName>
    </recommendedName>
</protein>
<feature type="transmembrane region" description="Helical" evidence="6">
    <location>
        <begin position="32"/>
        <end position="53"/>
    </location>
</feature>
<feature type="transmembrane region" description="Helical" evidence="6">
    <location>
        <begin position="355"/>
        <end position="377"/>
    </location>
</feature>
<dbReference type="STRING" id="231916.A0A409WJY9"/>
<feature type="transmembrane region" description="Helical" evidence="6">
    <location>
        <begin position="305"/>
        <end position="323"/>
    </location>
</feature>
<dbReference type="EMBL" id="NHYE01005034">
    <property type="protein sequence ID" value="PPQ78836.1"/>
    <property type="molecule type" value="Genomic_DNA"/>
</dbReference>
<dbReference type="PANTHER" id="PTHR43791:SF85">
    <property type="entry name" value="TRANSPORTER, PUTATIVE (AFU_ORTHOLOGUE AFUA_6G00710)-RELATED"/>
    <property type="match status" value="1"/>
</dbReference>
<keyword evidence="2" id="KW-0813">Transport</keyword>
<evidence type="ECO:0000256" key="3">
    <source>
        <dbReference type="ARBA" id="ARBA00022692"/>
    </source>
</evidence>
<dbReference type="Pfam" id="PF07690">
    <property type="entry name" value="MFS_1"/>
    <property type="match status" value="1"/>
</dbReference>
<dbReference type="FunCoup" id="A0A409WJY9">
    <property type="interactions" value="66"/>
</dbReference>
<dbReference type="InParanoid" id="A0A409WJY9"/>
<dbReference type="GO" id="GO:0016020">
    <property type="term" value="C:membrane"/>
    <property type="evidence" value="ECO:0007669"/>
    <property type="project" value="UniProtKB-SubCell"/>
</dbReference>
<keyword evidence="5 6" id="KW-0472">Membrane</keyword>
<dbReference type="Gene3D" id="1.20.1250.20">
    <property type="entry name" value="MFS general substrate transporter like domains"/>
    <property type="match status" value="2"/>
</dbReference>
<dbReference type="InterPro" id="IPR036259">
    <property type="entry name" value="MFS_trans_sf"/>
</dbReference>
<dbReference type="Proteomes" id="UP000284706">
    <property type="component" value="Unassembled WGS sequence"/>
</dbReference>
<dbReference type="InterPro" id="IPR011701">
    <property type="entry name" value="MFS"/>
</dbReference>
<dbReference type="PANTHER" id="PTHR43791">
    <property type="entry name" value="PERMEASE-RELATED"/>
    <property type="match status" value="1"/>
</dbReference>
<feature type="transmembrane region" description="Helical" evidence="6">
    <location>
        <begin position="389"/>
        <end position="410"/>
    </location>
</feature>
<reference evidence="7 8" key="1">
    <citation type="journal article" date="2018" name="Evol. Lett.">
        <title>Horizontal gene cluster transfer increased hallucinogenic mushroom diversity.</title>
        <authorList>
            <person name="Reynolds H.T."/>
            <person name="Vijayakumar V."/>
            <person name="Gluck-Thaler E."/>
            <person name="Korotkin H.B."/>
            <person name="Matheny P.B."/>
            <person name="Slot J.C."/>
        </authorList>
    </citation>
    <scope>NUCLEOTIDE SEQUENCE [LARGE SCALE GENOMIC DNA]</scope>
    <source>
        <strain evidence="7 8">SRW20</strain>
    </source>
</reference>
<evidence type="ECO:0000256" key="4">
    <source>
        <dbReference type="ARBA" id="ARBA00022989"/>
    </source>
</evidence>
<evidence type="ECO:0000256" key="5">
    <source>
        <dbReference type="ARBA" id="ARBA00023136"/>
    </source>
</evidence>
<feature type="transmembrane region" description="Helical" evidence="6">
    <location>
        <begin position="330"/>
        <end position="349"/>
    </location>
</feature>
<comment type="caution">
    <text evidence="7">The sequence shown here is derived from an EMBL/GenBank/DDBJ whole genome shotgun (WGS) entry which is preliminary data.</text>
</comment>
<feature type="transmembrane region" description="Helical" evidence="6">
    <location>
        <begin position="74"/>
        <end position="93"/>
    </location>
</feature>